<protein>
    <recommendedName>
        <fullName evidence="7">Peptidase S8/S53 domain-containing protein</fullName>
    </recommendedName>
</protein>
<feature type="compositionally biased region" description="Basic and acidic residues" evidence="6">
    <location>
        <begin position="1"/>
        <end position="17"/>
    </location>
</feature>
<dbReference type="InterPro" id="IPR050131">
    <property type="entry name" value="Peptidase_S8_subtilisin-like"/>
</dbReference>
<evidence type="ECO:0000256" key="3">
    <source>
        <dbReference type="ARBA" id="ARBA00022801"/>
    </source>
</evidence>
<feature type="active site" description="Charge relay system" evidence="5">
    <location>
        <position position="268"/>
    </location>
</feature>
<dbReference type="Pfam" id="PF00082">
    <property type="entry name" value="Peptidase_S8"/>
    <property type="match status" value="1"/>
</dbReference>
<evidence type="ECO:0000256" key="5">
    <source>
        <dbReference type="PROSITE-ProRule" id="PRU01240"/>
    </source>
</evidence>
<proteinExistence type="inferred from homology"/>
<evidence type="ECO:0000256" key="6">
    <source>
        <dbReference type="SAM" id="MobiDB-lite"/>
    </source>
</evidence>
<comment type="caution">
    <text evidence="8">The sequence shown here is derived from an EMBL/GenBank/DDBJ whole genome shotgun (WGS) entry which is preliminary data.</text>
</comment>
<dbReference type="GO" id="GO:0004252">
    <property type="term" value="F:serine-type endopeptidase activity"/>
    <property type="evidence" value="ECO:0007669"/>
    <property type="project" value="UniProtKB-UniRule"/>
</dbReference>
<dbReference type="PRINTS" id="PR00723">
    <property type="entry name" value="SUBTILISIN"/>
</dbReference>
<dbReference type="OrthoDB" id="9816306at2"/>
<keyword evidence="9" id="KW-1185">Reference proteome</keyword>
<evidence type="ECO:0000256" key="1">
    <source>
        <dbReference type="ARBA" id="ARBA00011073"/>
    </source>
</evidence>
<feature type="domain" description="Peptidase S8/S53" evidence="7">
    <location>
        <begin position="225"/>
        <end position="461"/>
    </location>
</feature>
<dbReference type="SUPFAM" id="SSF52743">
    <property type="entry name" value="Subtilisin-like"/>
    <property type="match status" value="1"/>
</dbReference>
<accession>A0A4Y9LQG2</accession>
<dbReference type="PROSITE" id="PS00136">
    <property type="entry name" value="SUBTILASE_ASP"/>
    <property type="match status" value="1"/>
</dbReference>
<evidence type="ECO:0000256" key="2">
    <source>
        <dbReference type="ARBA" id="ARBA00022670"/>
    </source>
</evidence>
<reference evidence="8 9" key="1">
    <citation type="submission" date="2019-03" db="EMBL/GenBank/DDBJ databases">
        <title>Bradyrhizobium diversity isolated from nodules of Chamaecrista fasciculata.</title>
        <authorList>
            <person name="Klepa M.S."/>
            <person name="Urquiaga M.O."/>
            <person name="Hungria M."/>
            <person name="Delamuta J.R."/>
        </authorList>
    </citation>
    <scope>NUCLEOTIDE SEQUENCE [LARGE SCALE GENOMIC DNA]</scope>
    <source>
        <strain evidence="8 9">CNPSo 3448</strain>
    </source>
</reference>
<dbReference type="InterPro" id="IPR000209">
    <property type="entry name" value="Peptidase_S8/S53_dom"/>
</dbReference>
<sequence>MATSPDDARPTSSDNRRKPVRTTQYMIAPAGAGISAQTLAEQLNRFGNILWTHDQRGVSGPPIAIVRMPDETAEALRRSTGGSLIIEPDSHLRAASFAGPTSSLIPTTTMTALGPDLTVTIRVLSEAGAPVEQAIVRLVGGQASAQGRTDRDGNVDLALRDEVPETVAAIFVSPRSGHWGLWQQQPYIEADAVNTLTLKPLPLPGRLDWGGEAMRFGQVPDHCRGADVKIALIDSGVTTSHKQLAHIKHGIDARSGEDRLWSKDVTGHGTPCAGIINAAAQADYGIRGYAPDSELHVCKLPPDARCSDLIAALDDCLQYGIDVACIGVGCERGSVLVEQHIAMAKQQGVSIIAAAGNSGEGILFPACSPHVVAVGAVGQVGSFPEDSLQAAQAAAATAAAGGLFVPPFSCRGSELDLCAPGVAVIACQSPDGYAVCDGTSLAAAYVAALAALILADHADFKGSFAAKDGHRVERLFQILKDTAQPIGHPWQTGAGLPDAARALGVRSDQRPLAMPLNAGLREMRNAIRQLDRIPFSASQAMRFEPPRGPANVTRLPLNPAPLAFQATGAETATVHELRAAMALAGLAEGP</sequence>
<dbReference type="AlphaFoldDB" id="A0A4Y9LQG2"/>
<evidence type="ECO:0000256" key="4">
    <source>
        <dbReference type="ARBA" id="ARBA00022825"/>
    </source>
</evidence>
<evidence type="ECO:0000313" key="9">
    <source>
        <dbReference type="Proteomes" id="UP000297966"/>
    </source>
</evidence>
<feature type="region of interest" description="Disordered" evidence="6">
    <location>
        <begin position="1"/>
        <end position="22"/>
    </location>
</feature>
<name>A0A4Y9LQG2_9BRAD</name>
<feature type="active site" description="Charge relay system" evidence="5">
    <location>
        <position position="440"/>
    </location>
</feature>
<dbReference type="PROSITE" id="PS51892">
    <property type="entry name" value="SUBTILASE"/>
    <property type="match status" value="1"/>
</dbReference>
<dbReference type="Gene3D" id="3.40.50.200">
    <property type="entry name" value="Peptidase S8/S53 domain"/>
    <property type="match status" value="1"/>
</dbReference>
<dbReference type="InterPro" id="IPR015500">
    <property type="entry name" value="Peptidase_S8_subtilisin-rel"/>
</dbReference>
<dbReference type="InterPro" id="IPR036852">
    <property type="entry name" value="Peptidase_S8/S53_dom_sf"/>
</dbReference>
<dbReference type="EMBL" id="SPQT01000017">
    <property type="protein sequence ID" value="TFV44714.1"/>
    <property type="molecule type" value="Genomic_DNA"/>
</dbReference>
<dbReference type="Proteomes" id="UP000297966">
    <property type="component" value="Unassembled WGS sequence"/>
</dbReference>
<keyword evidence="2 5" id="KW-0645">Protease</keyword>
<keyword evidence="4 5" id="KW-0720">Serine protease</keyword>
<dbReference type="RefSeq" id="WP_135176670.1">
    <property type="nucleotide sequence ID" value="NZ_SPQT01000017.1"/>
</dbReference>
<dbReference type="PANTHER" id="PTHR43806:SF11">
    <property type="entry name" value="CEREVISIN-RELATED"/>
    <property type="match status" value="1"/>
</dbReference>
<feature type="active site" description="Charge relay system" evidence="5">
    <location>
        <position position="234"/>
    </location>
</feature>
<gene>
    <name evidence="8" type="ORF">E4K65_26820</name>
</gene>
<evidence type="ECO:0000313" key="8">
    <source>
        <dbReference type="EMBL" id="TFV44714.1"/>
    </source>
</evidence>
<organism evidence="8 9">
    <name type="scientific">Bradyrhizobium niftali</name>
    <dbReference type="NCBI Taxonomy" id="2560055"/>
    <lineage>
        <taxon>Bacteria</taxon>
        <taxon>Pseudomonadati</taxon>
        <taxon>Pseudomonadota</taxon>
        <taxon>Alphaproteobacteria</taxon>
        <taxon>Hyphomicrobiales</taxon>
        <taxon>Nitrobacteraceae</taxon>
        <taxon>Bradyrhizobium</taxon>
    </lineage>
</organism>
<dbReference type="GO" id="GO:0006508">
    <property type="term" value="P:proteolysis"/>
    <property type="evidence" value="ECO:0007669"/>
    <property type="project" value="UniProtKB-KW"/>
</dbReference>
<dbReference type="PANTHER" id="PTHR43806">
    <property type="entry name" value="PEPTIDASE S8"/>
    <property type="match status" value="1"/>
</dbReference>
<dbReference type="InterPro" id="IPR023827">
    <property type="entry name" value="Peptidase_S8_Asp-AS"/>
</dbReference>
<comment type="similarity">
    <text evidence="1 5">Belongs to the peptidase S8 family.</text>
</comment>
<keyword evidence="3 5" id="KW-0378">Hydrolase</keyword>
<evidence type="ECO:0000259" key="7">
    <source>
        <dbReference type="Pfam" id="PF00082"/>
    </source>
</evidence>